<dbReference type="PaxDb" id="1123384-AJ81_10225"/>
<evidence type="ECO:0000313" key="2">
    <source>
        <dbReference type="Proteomes" id="UP000077469"/>
    </source>
</evidence>
<dbReference type="PATRIC" id="fig|1123384.7.peg.2052"/>
<dbReference type="KEGG" id="phy:AJ81_10225"/>
<protein>
    <submittedName>
        <fullName evidence="1">Uncharacterized protein</fullName>
    </submittedName>
</protein>
<organism evidence="1 2">
    <name type="scientific">Pseudothermotoga hypogea DSM 11164 = NBRC 106472</name>
    <dbReference type="NCBI Taxonomy" id="1123384"/>
    <lineage>
        <taxon>Bacteria</taxon>
        <taxon>Thermotogati</taxon>
        <taxon>Thermotogota</taxon>
        <taxon>Thermotogae</taxon>
        <taxon>Thermotogales</taxon>
        <taxon>Thermotogaceae</taxon>
        <taxon>Pseudothermotoga</taxon>
    </lineage>
</organism>
<evidence type="ECO:0000313" key="1">
    <source>
        <dbReference type="EMBL" id="AJC74924.1"/>
    </source>
</evidence>
<dbReference type="OrthoDB" id="46859at2"/>
<dbReference type="Proteomes" id="UP000077469">
    <property type="component" value="Chromosome"/>
</dbReference>
<proteinExistence type="predicted"/>
<keyword evidence="2" id="KW-1185">Reference proteome</keyword>
<dbReference type="STRING" id="1123384.AJ81_10225"/>
<dbReference type="EMBL" id="CP007141">
    <property type="protein sequence ID" value="AJC74924.1"/>
    <property type="molecule type" value="Genomic_DNA"/>
</dbReference>
<sequence>MEGFVVETFGKFAKLRTDKGDIVVKVKGQPPEVGKLVRISDQPLLDKVYLAEKVLQLKGDSPSLSSLEPILKAIKKFRFDEDVVFLSQTVQAVQSRTGKLDRDFYRSIARYYETAEDESFGIWLFTLSSPYIFQSFPDKEAPVHVYIDRSHHTFRIDFVKDSKPIVLEGNVWQHQIVLSFSQMLPTEKMEELRERLSKHFTIVRFVLGAGIDGLYA</sequence>
<dbReference type="AlphaFoldDB" id="A0A0X1KUH1"/>
<name>A0A0X1KUH1_9THEM</name>
<gene>
    <name evidence="1" type="ORF">AJ81_10225</name>
</gene>
<reference evidence="1 2" key="1">
    <citation type="submission" date="2014-01" db="EMBL/GenBank/DDBJ databases">
        <title>Genome sequencing of Thermotog hypogea.</title>
        <authorList>
            <person name="Zhang X."/>
            <person name="Alvare G."/>
            <person name="Fristensky B."/>
            <person name="Chen L."/>
            <person name="Suen T."/>
            <person name="Chen Q."/>
            <person name="Ma K."/>
        </authorList>
    </citation>
    <scope>NUCLEOTIDE SEQUENCE [LARGE SCALE GENOMIC DNA]</scope>
    <source>
        <strain evidence="1 2">DSM 11164</strain>
    </source>
</reference>
<dbReference type="RefSeq" id="WP_031502666.1">
    <property type="nucleotide sequence ID" value="NC_022795.1"/>
</dbReference>
<accession>A0A0X1KUH1</accession>